<keyword evidence="2" id="KW-1185">Reference proteome</keyword>
<dbReference type="EMBL" id="JBHSBL010000012">
    <property type="protein sequence ID" value="MFC4065729.1"/>
    <property type="molecule type" value="Genomic_DNA"/>
</dbReference>
<protein>
    <recommendedName>
        <fullName evidence="3">FXSXX-COOH protein</fullName>
    </recommendedName>
</protein>
<comment type="caution">
    <text evidence="1">The sequence shown here is derived from an EMBL/GenBank/DDBJ whole genome shotgun (WGS) entry which is preliminary data.</text>
</comment>
<organism evidence="1 2">
    <name type="scientific">Actinoplanes subglobosus</name>
    <dbReference type="NCBI Taxonomy" id="1547892"/>
    <lineage>
        <taxon>Bacteria</taxon>
        <taxon>Bacillati</taxon>
        <taxon>Actinomycetota</taxon>
        <taxon>Actinomycetes</taxon>
        <taxon>Micromonosporales</taxon>
        <taxon>Micromonosporaceae</taxon>
        <taxon>Actinoplanes</taxon>
    </lineage>
</organism>
<evidence type="ECO:0000313" key="2">
    <source>
        <dbReference type="Proteomes" id="UP001595867"/>
    </source>
</evidence>
<gene>
    <name evidence="1" type="ORF">ACFO0C_12370</name>
</gene>
<reference evidence="2" key="1">
    <citation type="journal article" date="2019" name="Int. J. Syst. Evol. Microbiol.">
        <title>The Global Catalogue of Microorganisms (GCM) 10K type strain sequencing project: providing services to taxonomists for standard genome sequencing and annotation.</title>
        <authorList>
            <consortium name="The Broad Institute Genomics Platform"/>
            <consortium name="The Broad Institute Genome Sequencing Center for Infectious Disease"/>
            <person name="Wu L."/>
            <person name="Ma J."/>
        </authorList>
    </citation>
    <scope>NUCLEOTIDE SEQUENCE [LARGE SCALE GENOMIC DNA]</scope>
    <source>
        <strain evidence="2">TBRC 5832</strain>
    </source>
</reference>
<evidence type="ECO:0000313" key="1">
    <source>
        <dbReference type="EMBL" id="MFC4065729.1"/>
    </source>
</evidence>
<sequence>MAADRGLLDDGDAAPSALVDVTGIPLDQLLPSTDSVLANSLSALVAEMSGSRETLAAFMNFAADDPQPV</sequence>
<proteinExistence type="predicted"/>
<name>A0ABV8IND3_9ACTN</name>
<evidence type="ECO:0008006" key="3">
    <source>
        <dbReference type="Google" id="ProtNLM"/>
    </source>
</evidence>
<accession>A0ABV8IND3</accession>
<dbReference type="RefSeq" id="WP_378066707.1">
    <property type="nucleotide sequence ID" value="NZ_JBHSBL010000012.1"/>
</dbReference>
<dbReference type="Proteomes" id="UP001595867">
    <property type="component" value="Unassembled WGS sequence"/>
</dbReference>